<evidence type="ECO:0000259" key="6">
    <source>
        <dbReference type="Pfam" id="PF01048"/>
    </source>
</evidence>
<dbReference type="CDD" id="cd09008">
    <property type="entry name" value="MTAN"/>
    <property type="match status" value="1"/>
</dbReference>
<dbReference type="InterPro" id="IPR000845">
    <property type="entry name" value="Nucleoside_phosphorylase_d"/>
</dbReference>
<gene>
    <name evidence="7" type="ORF">NJU99_11165</name>
</gene>
<dbReference type="NCBIfam" id="NF004079">
    <property type="entry name" value="PRK05584.1"/>
    <property type="match status" value="1"/>
</dbReference>
<dbReference type="Gene3D" id="3.40.50.1580">
    <property type="entry name" value="Nucleoside phosphorylase domain"/>
    <property type="match status" value="1"/>
</dbReference>
<dbReference type="EMBL" id="CP100595">
    <property type="protein sequence ID" value="UTJ05802.1"/>
    <property type="molecule type" value="Genomic_DNA"/>
</dbReference>
<dbReference type="PANTHER" id="PTHR46832:SF1">
    <property type="entry name" value="5'-METHYLTHIOADENOSINE_S-ADENOSYLHOMOCYSTEINE NUCLEOSIDASE"/>
    <property type="match status" value="1"/>
</dbReference>
<accession>A0ABY5E2R2</accession>
<keyword evidence="4 7" id="KW-0378">Hydrolase</keyword>
<dbReference type="InterPro" id="IPR010049">
    <property type="entry name" value="MTA_SAH_Nsdase"/>
</dbReference>
<dbReference type="RefSeq" id="WP_254575983.1">
    <property type="nucleotide sequence ID" value="NZ_CP100595.1"/>
</dbReference>
<reference evidence="7" key="1">
    <citation type="submission" date="2022-07" db="EMBL/GenBank/DDBJ databases">
        <title>Arcobacter roscoffensis sp. nov., a marine bacterium isolated from coastal seawater collected from Roscoff, France.</title>
        <authorList>
            <person name="Pascual J."/>
            <person name="Lepeaux C."/>
            <person name="Methner A."/>
            <person name="Overmann J."/>
        </authorList>
    </citation>
    <scope>NUCLEOTIDE SEQUENCE</scope>
    <source>
        <strain evidence="7">ARW1-2F2</strain>
    </source>
</reference>
<sequence length="231" mass="25105">MTKIAIMGAMEEEIEPLLAHFDNVNIVEFANNKYYEVSYKGVEIVIAYSKIGKVFASLTAATMIEKFECDTLLFSGVAGGINPKLKIGDLIIADKLCQHDLDITAFGHPNGFVPGGSVFVETSEKLRTIAKDVAKENELNVIEGTIATGDQFVHSSERKDFIESTFKADALEMEGASVAVVCDSLNVPFFVLRAISDSADGGADIDFDEFLKSSAINSANYMIKIVDKLID</sequence>
<keyword evidence="8" id="KW-1185">Reference proteome</keyword>
<dbReference type="PANTHER" id="PTHR46832">
    <property type="entry name" value="5'-METHYLTHIOADENOSINE/S-ADENOSYLHOMOCYSTEINE NUCLEOSIDASE"/>
    <property type="match status" value="1"/>
</dbReference>
<keyword evidence="7" id="KW-0326">Glycosidase</keyword>
<comment type="pathway">
    <text evidence="1">Amino-acid biosynthesis; L-methionine biosynthesis via salvage pathway; S-methyl-5-thio-alpha-D-ribose 1-phosphate from S-methyl-5'-thioadenosine (hydrolase route): step 1/2.</text>
</comment>
<dbReference type="GO" id="GO:0008782">
    <property type="term" value="F:adenosylhomocysteine nucleosidase activity"/>
    <property type="evidence" value="ECO:0007669"/>
    <property type="project" value="UniProtKB-EC"/>
</dbReference>
<evidence type="ECO:0000256" key="3">
    <source>
        <dbReference type="ARBA" id="ARBA00022605"/>
    </source>
</evidence>
<dbReference type="InterPro" id="IPR035994">
    <property type="entry name" value="Nucleoside_phosphorylase_sf"/>
</dbReference>
<evidence type="ECO:0000256" key="4">
    <source>
        <dbReference type="ARBA" id="ARBA00022801"/>
    </source>
</evidence>
<evidence type="ECO:0000256" key="2">
    <source>
        <dbReference type="ARBA" id="ARBA00011974"/>
    </source>
</evidence>
<protein>
    <recommendedName>
        <fullName evidence="2">adenosylhomocysteine nucleosidase</fullName>
        <ecNumber evidence="2">3.2.2.9</ecNumber>
    </recommendedName>
</protein>
<evidence type="ECO:0000313" key="8">
    <source>
        <dbReference type="Proteomes" id="UP001060012"/>
    </source>
</evidence>
<keyword evidence="5" id="KW-0486">Methionine biosynthesis</keyword>
<dbReference type="SUPFAM" id="SSF53167">
    <property type="entry name" value="Purine and uridine phosphorylases"/>
    <property type="match status" value="1"/>
</dbReference>
<dbReference type="Proteomes" id="UP001060012">
    <property type="component" value="Chromosome"/>
</dbReference>
<dbReference type="Pfam" id="PF01048">
    <property type="entry name" value="PNP_UDP_1"/>
    <property type="match status" value="1"/>
</dbReference>
<name>A0ABY5E2R2_9BACT</name>
<dbReference type="NCBIfam" id="TIGR01704">
    <property type="entry name" value="MTA_SAH-Nsdase"/>
    <property type="match status" value="1"/>
</dbReference>
<evidence type="ECO:0000256" key="5">
    <source>
        <dbReference type="ARBA" id="ARBA00023167"/>
    </source>
</evidence>
<evidence type="ECO:0000256" key="1">
    <source>
        <dbReference type="ARBA" id="ARBA00004945"/>
    </source>
</evidence>
<keyword evidence="3" id="KW-0028">Amino-acid biosynthesis</keyword>
<feature type="domain" description="Nucleoside phosphorylase" evidence="6">
    <location>
        <begin position="3"/>
        <end position="227"/>
    </location>
</feature>
<proteinExistence type="predicted"/>
<dbReference type="EC" id="3.2.2.9" evidence="2"/>
<organism evidence="7 8">
    <name type="scientific">Arcobacter roscoffensis</name>
    <dbReference type="NCBI Taxonomy" id="2961520"/>
    <lineage>
        <taxon>Bacteria</taxon>
        <taxon>Pseudomonadati</taxon>
        <taxon>Campylobacterota</taxon>
        <taxon>Epsilonproteobacteria</taxon>
        <taxon>Campylobacterales</taxon>
        <taxon>Arcobacteraceae</taxon>
        <taxon>Arcobacter</taxon>
    </lineage>
</organism>
<evidence type="ECO:0000313" key="7">
    <source>
        <dbReference type="EMBL" id="UTJ05802.1"/>
    </source>
</evidence>